<evidence type="ECO:0000256" key="3">
    <source>
        <dbReference type="ARBA" id="ARBA00022519"/>
    </source>
</evidence>
<evidence type="ECO:0000256" key="4">
    <source>
        <dbReference type="ARBA" id="ARBA00022692"/>
    </source>
</evidence>
<evidence type="ECO:0000313" key="8">
    <source>
        <dbReference type="EMBL" id="MDW6091220.1"/>
    </source>
</evidence>
<dbReference type="EMBL" id="JAWRCP010000001">
    <property type="protein sequence ID" value="MDW6091220.1"/>
    <property type="molecule type" value="Genomic_DNA"/>
</dbReference>
<feature type="transmembrane region" description="Helical" evidence="7">
    <location>
        <begin position="95"/>
        <end position="114"/>
    </location>
</feature>
<dbReference type="PANTHER" id="PTHR30213:SF0">
    <property type="entry name" value="UPF0761 MEMBRANE PROTEIN YIHY"/>
    <property type="match status" value="1"/>
</dbReference>
<dbReference type="RefSeq" id="WP_051680891.1">
    <property type="nucleotide sequence ID" value="NZ_AP024903.1"/>
</dbReference>
<dbReference type="Proteomes" id="UP001279860">
    <property type="component" value="Unassembled WGS sequence"/>
</dbReference>
<evidence type="ECO:0000256" key="2">
    <source>
        <dbReference type="ARBA" id="ARBA00022475"/>
    </source>
</evidence>
<keyword evidence="6 7" id="KW-0472">Membrane</keyword>
<feature type="transmembrane region" description="Helical" evidence="7">
    <location>
        <begin position="208"/>
        <end position="230"/>
    </location>
</feature>
<evidence type="ECO:0000256" key="7">
    <source>
        <dbReference type="HAMAP-Rule" id="MF_00672"/>
    </source>
</evidence>
<dbReference type="InterPro" id="IPR023679">
    <property type="entry name" value="UPF0761_bac"/>
</dbReference>
<dbReference type="PIRSF" id="PIRSF035875">
    <property type="entry name" value="RNase_BN"/>
    <property type="match status" value="1"/>
</dbReference>
<evidence type="ECO:0000256" key="1">
    <source>
        <dbReference type="ARBA" id="ARBA00004651"/>
    </source>
</evidence>
<keyword evidence="5 7" id="KW-1133">Transmembrane helix</keyword>
<protein>
    <recommendedName>
        <fullName evidence="7">UPF0761 membrane protein SBX64_01335</fullName>
    </recommendedName>
</protein>
<keyword evidence="2 7" id="KW-1003">Cell membrane</keyword>
<dbReference type="InterPro" id="IPR017039">
    <property type="entry name" value="Virul_fac_BrkB"/>
</dbReference>
<comment type="similarity">
    <text evidence="7">Belongs to the UPF0761 family.</text>
</comment>
<name>A0ABU4IP87_9VIBR</name>
<comment type="caution">
    <text evidence="8">The sequence shown here is derived from an EMBL/GenBank/DDBJ whole genome shotgun (WGS) entry which is preliminary data.</text>
</comment>
<evidence type="ECO:0000256" key="6">
    <source>
        <dbReference type="ARBA" id="ARBA00023136"/>
    </source>
</evidence>
<dbReference type="Pfam" id="PF03631">
    <property type="entry name" value="Virul_fac_BrkB"/>
    <property type="match status" value="1"/>
</dbReference>
<dbReference type="NCBIfam" id="NF002457">
    <property type="entry name" value="PRK01637.1"/>
    <property type="match status" value="1"/>
</dbReference>
<dbReference type="PANTHER" id="PTHR30213">
    <property type="entry name" value="INNER MEMBRANE PROTEIN YHJD"/>
    <property type="match status" value="1"/>
</dbReference>
<sequence>MNTQKIVDTWGAFARYLLHRVIHDRIQVNAGYLAYISLLSFVPMVTVLLSILSAFSAFNDAGDVIQTFVITHFLPAAGEAVNQALHDFVSNTSKMTALGGLFLFVVALTLISNIDKMLNYIWRVHQKRRWVFSFSMYWMVLTLGPFLVGASLVVTSYITSFNLVSNETFHGFSQWVLRRLPFLLSFAAFTGLYVLVPNKKVKLTHALSGALVAALLFEISKAGFAAYITHFPSYQVIYGALAAIPILFIWVYFSWLIVLFGAEITASLGEHESWREDMLKSEALIDKGEEKRIHRDRTDSESK</sequence>
<feature type="transmembrane region" description="Helical" evidence="7">
    <location>
        <begin position="32"/>
        <end position="58"/>
    </location>
</feature>
<accession>A0ABU4IP87</accession>
<keyword evidence="4 7" id="KW-0812">Transmembrane</keyword>
<feature type="transmembrane region" description="Helical" evidence="7">
    <location>
        <begin position="179"/>
        <end position="196"/>
    </location>
</feature>
<organism evidence="8 9">
    <name type="scientific">Vibrio rhizosphaerae</name>
    <dbReference type="NCBI Taxonomy" id="398736"/>
    <lineage>
        <taxon>Bacteria</taxon>
        <taxon>Pseudomonadati</taxon>
        <taxon>Pseudomonadota</taxon>
        <taxon>Gammaproteobacteria</taxon>
        <taxon>Vibrionales</taxon>
        <taxon>Vibrionaceae</taxon>
        <taxon>Vibrio</taxon>
    </lineage>
</organism>
<gene>
    <name evidence="8" type="ORF">SBX64_01335</name>
</gene>
<evidence type="ECO:0000313" key="9">
    <source>
        <dbReference type="Proteomes" id="UP001279860"/>
    </source>
</evidence>
<comment type="subcellular location">
    <subcellularLocation>
        <location evidence="1 7">Cell membrane</location>
        <topology evidence="1 7">Multi-pass membrane protein</topology>
    </subcellularLocation>
</comment>
<feature type="transmembrane region" description="Helical" evidence="7">
    <location>
        <begin position="236"/>
        <end position="260"/>
    </location>
</feature>
<dbReference type="NCBIfam" id="TIGR00765">
    <property type="entry name" value="yihY_not_rbn"/>
    <property type="match status" value="1"/>
</dbReference>
<reference evidence="8 9" key="1">
    <citation type="submission" date="2023-11" db="EMBL/GenBank/DDBJ databases">
        <title>Plant-associative lifestyle of Vibrio porteresiae and its evolutionary dynamics.</title>
        <authorList>
            <person name="Rameshkumar N."/>
            <person name="Kirti K."/>
        </authorList>
    </citation>
    <scope>NUCLEOTIDE SEQUENCE [LARGE SCALE GENOMIC DNA]</scope>
    <source>
        <strain evidence="8 9">MSSRF7</strain>
    </source>
</reference>
<keyword evidence="9" id="KW-1185">Reference proteome</keyword>
<evidence type="ECO:0000256" key="5">
    <source>
        <dbReference type="ARBA" id="ARBA00022989"/>
    </source>
</evidence>
<keyword evidence="3" id="KW-0997">Cell inner membrane</keyword>
<dbReference type="HAMAP" id="MF_00672">
    <property type="entry name" value="UPF0761"/>
    <property type="match status" value="1"/>
</dbReference>
<feature type="transmembrane region" description="Helical" evidence="7">
    <location>
        <begin position="135"/>
        <end position="159"/>
    </location>
</feature>
<proteinExistence type="inferred from homology"/>